<proteinExistence type="predicted"/>
<dbReference type="EMBL" id="CAJNNW010025979">
    <property type="protein sequence ID" value="CAE8681651.1"/>
    <property type="molecule type" value="Genomic_DNA"/>
</dbReference>
<name>A0A813JNC3_POLGL</name>
<accession>A0A813JNC3</accession>
<dbReference type="Proteomes" id="UP000626109">
    <property type="component" value="Unassembled WGS sequence"/>
</dbReference>
<feature type="non-terminal residue" evidence="2">
    <location>
        <position position="1"/>
    </location>
</feature>
<feature type="compositionally biased region" description="Polar residues" evidence="1">
    <location>
        <begin position="31"/>
        <end position="41"/>
    </location>
</feature>
<gene>
    <name evidence="2" type="ORF">PGLA2088_LOCUS22535</name>
</gene>
<reference evidence="2" key="1">
    <citation type="submission" date="2021-02" db="EMBL/GenBank/DDBJ databases">
        <authorList>
            <person name="Dougan E. K."/>
            <person name="Rhodes N."/>
            <person name="Thang M."/>
            <person name="Chan C."/>
        </authorList>
    </citation>
    <scope>NUCLEOTIDE SEQUENCE</scope>
</reference>
<sequence length="83" mass="9308">VIELPKDITFNMTLEEAWGSSQWSGELPASSKLSPVPSFSRTLDDNDAKLSPSTSKSTFLEDCQKLRLLILRALEKPQELQSR</sequence>
<feature type="region of interest" description="Disordered" evidence="1">
    <location>
        <begin position="23"/>
        <end position="55"/>
    </location>
</feature>
<evidence type="ECO:0000313" key="2">
    <source>
        <dbReference type="EMBL" id="CAE8681651.1"/>
    </source>
</evidence>
<dbReference type="AlphaFoldDB" id="A0A813JNC3"/>
<evidence type="ECO:0000313" key="3">
    <source>
        <dbReference type="Proteomes" id="UP000626109"/>
    </source>
</evidence>
<evidence type="ECO:0000256" key="1">
    <source>
        <dbReference type="SAM" id="MobiDB-lite"/>
    </source>
</evidence>
<comment type="caution">
    <text evidence="2">The sequence shown here is derived from an EMBL/GenBank/DDBJ whole genome shotgun (WGS) entry which is preliminary data.</text>
</comment>
<organism evidence="2 3">
    <name type="scientific">Polarella glacialis</name>
    <name type="common">Dinoflagellate</name>
    <dbReference type="NCBI Taxonomy" id="89957"/>
    <lineage>
        <taxon>Eukaryota</taxon>
        <taxon>Sar</taxon>
        <taxon>Alveolata</taxon>
        <taxon>Dinophyceae</taxon>
        <taxon>Suessiales</taxon>
        <taxon>Suessiaceae</taxon>
        <taxon>Polarella</taxon>
    </lineage>
</organism>
<protein>
    <submittedName>
        <fullName evidence="2">Uncharacterized protein</fullName>
    </submittedName>
</protein>
<feature type="non-terminal residue" evidence="2">
    <location>
        <position position="83"/>
    </location>
</feature>